<dbReference type="SUPFAM" id="SSF52540">
    <property type="entry name" value="P-loop containing nucleoside triphosphate hydrolases"/>
    <property type="match status" value="1"/>
</dbReference>
<feature type="domain" description="AIG1-type G" evidence="3">
    <location>
        <begin position="3"/>
        <end position="164"/>
    </location>
</feature>
<evidence type="ECO:0000313" key="5">
    <source>
        <dbReference type="Proteomes" id="UP000663832"/>
    </source>
</evidence>
<dbReference type="Proteomes" id="UP000663832">
    <property type="component" value="Unassembled WGS sequence"/>
</dbReference>
<comment type="caution">
    <text evidence="4">The sequence shown here is derived from an EMBL/GenBank/DDBJ whole genome shotgun (WGS) entry which is preliminary data.</text>
</comment>
<name>A0A815PPQ3_9BILA</name>
<dbReference type="OrthoDB" id="1925699at2759"/>
<dbReference type="EMBL" id="CAJNOM010000462">
    <property type="protein sequence ID" value="CAF1451659.1"/>
    <property type="molecule type" value="Genomic_DNA"/>
</dbReference>
<protein>
    <recommendedName>
        <fullName evidence="3">AIG1-type G domain-containing protein</fullName>
    </recommendedName>
</protein>
<dbReference type="InterPro" id="IPR027417">
    <property type="entry name" value="P-loop_NTPase"/>
</dbReference>
<keyword evidence="5" id="KW-1185">Reference proteome</keyword>
<evidence type="ECO:0000256" key="2">
    <source>
        <dbReference type="ARBA" id="ARBA00022741"/>
    </source>
</evidence>
<dbReference type="Gene3D" id="3.40.50.300">
    <property type="entry name" value="P-loop containing nucleotide triphosphate hydrolases"/>
    <property type="match status" value="1"/>
</dbReference>
<organism evidence="4 5">
    <name type="scientific">Adineta steineri</name>
    <dbReference type="NCBI Taxonomy" id="433720"/>
    <lineage>
        <taxon>Eukaryota</taxon>
        <taxon>Metazoa</taxon>
        <taxon>Spiralia</taxon>
        <taxon>Gnathifera</taxon>
        <taxon>Rotifera</taxon>
        <taxon>Eurotatoria</taxon>
        <taxon>Bdelloidea</taxon>
        <taxon>Adinetida</taxon>
        <taxon>Adinetidae</taxon>
        <taxon>Adineta</taxon>
    </lineage>
</organism>
<evidence type="ECO:0000313" key="4">
    <source>
        <dbReference type="EMBL" id="CAF1451659.1"/>
    </source>
</evidence>
<comment type="similarity">
    <text evidence="1">Belongs to the TRAFAC class TrmE-Era-EngA-EngB-Septin-like GTPase superfamily. AIG1/Toc34/Toc159-like paraseptin GTPase family. IAN subfamily.</text>
</comment>
<dbReference type="AlphaFoldDB" id="A0A815PPQ3"/>
<dbReference type="GO" id="GO:0005525">
    <property type="term" value="F:GTP binding"/>
    <property type="evidence" value="ECO:0007669"/>
    <property type="project" value="InterPro"/>
</dbReference>
<sequence>MRQVLFVGPTGVGKSTLINMLINNNVNEDSKACPTRIGDTSQGHTSLFVAYYDLSNNAYADSIGLAHNRFKPEDVMHSLKSILKNSSVGYNKVYICIQNGRISSDSRRYIDLLTTIFGDSVLHRCSIIFTRCDHQTMIKENYISKNSQGANIIEIINQVQTVIFGDNMTDQPRSMISEAVFHDNLLKKIYVRNQLSTSQKQSTALLLLL</sequence>
<gene>
    <name evidence="4" type="ORF">QVE165_LOCUS40331</name>
</gene>
<dbReference type="Pfam" id="PF04548">
    <property type="entry name" value="AIG1"/>
    <property type="match status" value="1"/>
</dbReference>
<evidence type="ECO:0000259" key="3">
    <source>
        <dbReference type="Pfam" id="PF04548"/>
    </source>
</evidence>
<accession>A0A815PPQ3</accession>
<keyword evidence="2" id="KW-0547">Nucleotide-binding</keyword>
<dbReference type="InterPro" id="IPR006703">
    <property type="entry name" value="G_AIG1"/>
</dbReference>
<evidence type="ECO:0000256" key="1">
    <source>
        <dbReference type="ARBA" id="ARBA00008535"/>
    </source>
</evidence>
<reference evidence="4" key="1">
    <citation type="submission" date="2021-02" db="EMBL/GenBank/DDBJ databases">
        <authorList>
            <person name="Nowell W R."/>
        </authorList>
    </citation>
    <scope>NUCLEOTIDE SEQUENCE</scope>
</reference>
<proteinExistence type="inferred from homology"/>